<dbReference type="OrthoDB" id="9795390at2"/>
<evidence type="ECO:0000256" key="7">
    <source>
        <dbReference type="ARBA" id="ARBA00022989"/>
    </source>
</evidence>
<evidence type="ECO:0000313" key="12">
    <source>
        <dbReference type="Proteomes" id="UP000294412"/>
    </source>
</evidence>
<name>A0A451D3F0_9GAMM</name>
<sequence length="555" mass="65455">MTYSDLSRLYRILTIILSYNLDTLLPHTNITRLLKMFRKCLFWIPKRCVNESNGMRLRFALEQLGPVWIKFGQMISIRRDIFPMQIIEQLEMLQSHVTPFDGKEAITLIERSCKIVITDKFDDFNITPLATASIAQVHTATLKENGREVIIKVIRPEIVSIIKSDIKLLYKLSVWILRYIPDTQHLRPQELIAYYEYTLMNELNLLREAANATQIRKNFKKSKILYVPKIYSNYCTEHVLVMERIYGIPISNIKILKHYGINMSLLAERGVQIFFTQVFRDSLFHADTHPGNIFVSYEHPEDPKYIGIDYGIVSTLNKTDKQYLAKNFLAFFNRDYRKVAELHIDSGWVPSNTNIIDFEFAIRCVCEPIFKKPLVKISFGRLLINLFNTARSFHMEVQPQLMLLQKTLLYVEGVGRQIDPNLNLWNTAKPFLEDWMKEQISIATIFDQLKNKIPIWVERLSELPDLVYETLKTQQNLSILNTHTIVNKKSNIQHPKKYIIYYLFSFNQILLLSGIMIFIWRPQWSIISLLLIIFTILREWFKKYYNITTKTSRHY</sequence>
<dbReference type="PANTHER" id="PTHR10566:SF113">
    <property type="entry name" value="PROTEIN ACTIVITY OF BC1 COMPLEX KINASE 7, CHLOROPLASTIC"/>
    <property type="match status" value="1"/>
</dbReference>
<dbReference type="InterPro" id="IPR010232">
    <property type="entry name" value="UbiB"/>
</dbReference>
<keyword evidence="11" id="KW-0418">Kinase</keyword>
<gene>
    <name evidence="11" type="primary">ubiB</name>
    <name evidence="11" type="ORF">ERCICUMA2628_600</name>
</gene>
<feature type="domain" description="ABC1 atypical kinase-like" evidence="10">
    <location>
        <begin position="93"/>
        <end position="343"/>
    </location>
</feature>
<evidence type="ECO:0000256" key="3">
    <source>
        <dbReference type="ARBA" id="ARBA00022475"/>
    </source>
</evidence>
<comment type="pathway">
    <text evidence="1">Cofactor biosynthesis; ubiquinone biosynthesis [regulation].</text>
</comment>
<dbReference type="EMBL" id="LR217703">
    <property type="protein sequence ID" value="VFP80212.1"/>
    <property type="molecule type" value="Genomic_DNA"/>
</dbReference>
<dbReference type="EC" id="2.7.-.-" evidence="11"/>
<evidence type="ECO:0000256" key="1">
    <source>
        <dbReference type="ARBA" id="ARBA00005020"/>
    </source>
</evidence>
<dbReference type="SUPFAM" id="SSF56112">
    <property type="entry name" value="Protein kinase-like (PK-like)"/>
    <property type="match status" value="1"/>
</dbReference>
<evidence type="ECO:0000256" key="4">
    <source>
        <dbReference type="ARBA" id="ARBA00022519"/>
    </source>
</evidence>
<keyword evidence="5" id="KW-0831">Ubiquinone biosynthesis</keyword>
<keyword evidence="7 9" id="KW-1133">Transmembrane helix</keyword>
<dbReference type="RefSeq" id="WP_157993751.1">
    <property type="nucleotide sequence ID" value="NZ_LR217703.1"/>
</dbReference>
<dbReference type="Pfam" id="PF03109">
    <property type="entry name" value="ABC1"/>
    <property type="match status" value="1"/>
</dbReference>
<evidence type="ECO:0000256" key="2">
    <source>
        <dbReference type="ARBA" id="ARBA00009670"/>
    </source>
</evidence>
<feature type="transmembrane region" description="Helical" evidence="9">
    <location>
        <begin position="524"/>
        <end position="541"/>
    </location>
</feature>
<keyword evidence="11" id="KW-0808">Transferase</keyword>
<organism evidence="11 12">
    <name type="scientific">Candidatus Erwinia haradaeae</name>
    <dbReference type="NCBI Taxonomy" id="1922217"/>
    <lineage>
        <taxon>Bacteria</taxon>
        <taxon>Pseudomonadati</taxon>
        <taxon>Pseudomonadota</taxon>
        <taxon>Gammaproteobacteria</taxon>
        <taxon>Enterobacterales</taxon>
        <taxon>Erwiniaceae</taxon>
        <taxon>Erwinia</taxon>
    </lineage>
</organism>
<dbReference type="InterPro" id="IPR004147">
    <property type="entry name" value="ABC1_dom"/>
</dbReference>
<evidence type="ECO:0000256" key="5">
    <source>
        <dbReference type="ARBA" id="ARBA00022688"/>
    </source>
</evidence>
<proteinExistence type="inferred from homology"/>
<evidence type="ECO:0000256" key="6">
    <source>
        <dbReference type="ARBA" id="ARBA00022692"/>
    </source>
</evidence>
<feature type="transmembrane region" description="Helical" evidence="9">
    <location>
        <begin position="498"/>
        <end position="518"/>
    </location>
</feature>
<dbReference type="Proteomes" id="UP000294412">
    <property type="component" value="Chromosome"/>
</dbReference>
<dbReference type="PANTHER" id="PTHR10566">
    <property type="entry name" value="CHAPERONE-ACTIVITY OF BC1 COMPLEX CABC1 -RELATED"/>
    <property type="match status" value="1"/>
</dbReference>
<accession>A0A451D3F0</accession>
<dbReference type="GO" id="GO:0006744">
    <property type="term" value="P:ubiquinone biosynthetic process"/>
    <property type="evidence" value="ECO:0007669"/>
    <property type="project" value="UniProtKB-UniPathway"/>
</dbReference>
<keyword evidence="6 9" id="KW-0812">Transmembrane</keyword>
<evidence type="ECO:0000256" key="8">
    <source>
        <dbReference type="ARBA" id="ARBA00023136"/>
    </source>
</evidence>
<protein>
    <submittedName>
        <fullName evidence="11">Probable protein kinase UbiB</fullName>
        <ecNumber evidence="11">2.7.-.-</ecNumber>
    </submittedName>
</protein>
<dbReference type="AlphaFoldDB" id="A0A451D3F0"/>
<keyword evidence="3" id="KW-1003">Cell membrane</keyword>
<dbReference type="UniPathway" id="UPA00232"/>
<evidence type="ECO:0000256" key="9">
    <source>
        <dbReference type="SAM" id="Phobius"/>
    </source>
</evidence>
<reference evidence="11 12" key="1">
    <citation type="submission" date="2019-02" db="EMBL/GenBank/DDBJ databases">
        <authorList>
            <person name="Manzano-Marin A."/>
            <person name="Manzano-Marin A."/>
        </authorList>
    </citation>
    <scope>NUCLEOTIDE SEQUENCE [LARGE SCALE GENOMIC DNA]</scope>
    <source>
        <strain evidence="11 12">ErCicuneomaculata</strain>
    </source>
</reference>
<dbReference type="NCBIfam" id="NF003404">
    <property type="entry name" value="PRK04750.1"/>
    <property type="match status" value="1"/>
</dbReference>
<dbReference type="NCBIfam" id="TIGR01982">
    <property type="entry name" value="UbiB"/>
    <property type="match status" value="1"/>
</dbReference>
<dbReference type="InterPro" id="IPR050154">
    <property type="entry name" value="UbiB_kinase"/>
</dbReference>
<comment type="similarity">
    <text evidence="2">Belongs to the protein kinase superfamily. ADCK protein kinase family.</text>
</comment>
<evidence type="ECO:0000259" key="10">
    <source>
        <dbReference type="Pfam" id="PF03109"/>
    </source>
</evidence>
<evidence type="ECO:0000313" key="11">
    <source>
        <dbReference type="EMBL" id="VFP80212.1"/>
    </source>
</evidence>
<keyword evidence="4" id="KW-0997">Cell inner membrane</keyword>
<dbReference type="GO" id="GO:0016301">
    <property type="term" value="F:kinase activity"/>
    <property type="evidence" value="ECO:0007669"/>
    <property type="project" value="UniProtKB-KW"/>
</dbReference>
<dbReference type="InterPro" id="IPR011009">
    <property type="entry name" value="Kinase-like_dom_sf"/>
</dbReference>
<keyword evidence="8 9" id="KW-0472">Membrane</keyword>